<feature type="region of interest" description="Disordered" evidence="1">
    <location>
        <begin position="1"/>
        <end position="49"/>
    </location>
</feature>
<dbReference type="EMBL" id="JAWQEG010008901">
    <property type="protein sequence ID" value="KAK3849470.1"/>
    <property type="molecule type" value="Genomic_DNA"/>
</dbReference>
<name>A0AAE1BFD3_PETCI</name>
<accession>A0AAE1BFD3</accession>
<dbReference type="Proteomes" id="UP001286313">
    <property type="component" value="Unassembled WGS sequence"/>
</dbReference>
<dbReference type="AlphaFoldDB" id="A0AAE1BFD3"/>
<reference evidence="2" key="1">
    <citation type="submission" date="2023-10" db="EMBL/GenBank/DDBJ databases">
        <title>Genome assemblies of two species of porcelain crab, Petrolisthes cinctipes and Petrolisthes manimaculis (Anomura: Porcellanidae).</title>
        <authorList>
            <person name="Angst P."/>
        </authorList>
    </citation>
    <scope>NUCLEOTIDE SEQUENCE</scope>
    <source>
        <strain evidence="2">PB745_01</strain>
        <tissue evidence="2">Gill</tissue>
    </source>
</reference>
<keyword evidence="3" id="KW-1185">Reference proteome</keyword>
<proteinExistence type="predicted"/>
<evidence type="ECO:0000313" key="3">
    <source>
        <dbReference type="Proteomes" id="UP001286313"/>
    </source>
</evidence>
<evidence type="ECO:0000313" key="2">
    <source>
        <dbReference type="EMBL" id="KAK3849470.1"/>
    </source>
</evidence>
<organism evidence="2 3">
    <name type="scientific">Petrolisthes cinctipes</name>
    <name type="common">Flat porcelain crab</name>
    <dbReference type="NCBI Taxonomy" id="88211"/>
    <lineage>
        <taxon>Eukaryota</taxon>
        <taxon>Metazoa</taxon>
        <taxon>Ecdysozoa</taxon>
        <taxon>Arthropoda</taxon>
        <taxon>Crustacea</taxon>
        <taxon>Multicrustacea</taxon>
        <taxon>Malacostraca</taxon>
        <taxon>Eumalacostraca</taxon>
        <taxon>Eucarida</taxon>
        <taxon>Decapoda</taxon>
        <taxon>Pleocyemata</taxon>
        <taxon>Anomura</taxon>
        <taxon>Galatheoidea</taxon>
        <taxon>Porcellanidae</taxon>
        <taxon>Petrolisthes</taxon>
    </lineage>
</organism>
<comment type="caution">
    <text evidence="2">The sequence shown here is derived from an EMBL/GenBank/DDBJ whole genome shotgun (WGS) entry which is preliminary data.</text>
</comment>
<evidence type="ECO:0000256" key="1">
    <source>
        <dbReference type="SAM" id="MobiDB-lite"/>
    </source>
</evidence>
<sequence length="133" mass="15012">MPAPHLSSDHTARSSRRSTTRGGDSVRLPQRSFSFRERSDSLGCSGPSSSLLLRPHLPAHQPSQHLCMDLEVPEAVRRQNLAVNHSFPDLYDMAGHDKLPRTLSTSALRIKSRSLFWEKFWQGPQQPRISSKL</sequence>
<protein>
    <submittedName>
        <fullName evidence="2">Uncharacterized protein</fullName>
    </submittedName>
</protein>
<gene>
    <name evidence="2" type="ORF">Pcinc_043778</name>
</gene>